<keyword evidence="3" id="KW-1185">Reference proteome</keyword>
<feature type="region of interest" description="Disordered" evidence="1">
    <location>
        <begin position="225"/>
        <end position="266"/>
    </location>
</feature>
<gene>
    <name evidence="2" type="ORF">ARMOST_19788</name>
</gene>
<sequence length="266" mass="30457">MSLKEVEKELKAEEEECQRCGGLVRHATSADRFVILGLELEESQRKVHVLAVQHKNPTRHQKASLTEQRNILRAKIQNWEKLHSIYLPRLLQYLSDIEVSANKSADDSVVNPEDITLWLPSAVPDVNREHVCMDGLPTIEDRLLKTRMIQYKNKNIRGQRDSTRSRSVIDSVHQRALNFATQYRVARAMKLALAGPGEWEKMYRVLENGDIWSYTDADHSKLWVGRKGTNEDSDQPSGLDTGCPPEQDMTLDAKECTRREGTDQTH</sequence>
<dbReference type="AlphaFoldDB" id="A0A284S5H6"/>
<reference evidence="3" key="1">
    <citation type="journal article" date="2017" name="Nat. Ecol. Evol.">
        <title>Genome expansion and lineage-specific genetic innovations in the forest pathogenic fungi Armillaria.</title>
        <authorList>
            <person name="Sipos G."/>
            <person name="Prasanna A.N."/>
            <person name="Walter M.C."/>
            <person name="O'Connor E."/>
            <person name="Balint B."/>
            <person name="Krizsan K."/>
            <person name="Kiss B."/>
            <person name="Hess J."/>
            <person name="Varga T."/>
            <person name="Slot J."/>
            <person name="Riley R."/>
            <person name="Boka B."/>
            <person name="Rigling D."/>
            <person name="Barry K."/>
            <person name="Lee J."/>
            <person name="Mihaltcheva S."/>
            <person name="LaButti K."/>
            <person name="Lipzen A."/>
            <person name="Waldron R."/>
            <person name="Moloney N.M."/>
            <person name="Sperisen C."/>
            <person name="Kredics L."/>
            <person name="Vagvoelgyi C."/>
            <person name="Patrignani A."/>
            <person name="Fitzpatrick D."/>
            <person name="Nagy I."/>
            <person name="Doyle S."/>
            <person name="Anderson J.B."/>
            <person name="Grigoriev I.V."/>
            <person name="Gueldener U."/>
            <person name="Muensterkoetter M."/>
            <person name="Nagy L.G."/>
        </authorList>
    </citation>
    <scope>NUCLEOTIDE SEQUENCE [LARGE SCALE GENOMIC DNA]</scope>
    <source>
        <strain evidence="3">C18/9</strain>
    </source>
</reference>
<dbReference type="EMBL" id="FUEG01000034">
    <property type="protein sequence ID" value="SJL16268.1"/>
    <property type="molecule type" value="Genomic_DNA"/>
</dbReference>
<organism evidence="2 3">
    <name type="scientific">Armillaria ostoyae</name>
    <name type="common">Armillaria root rot fungus</name>
    <dbReference type="NCBI Taxonomy" id="47428"/>
    <lineage>
        <taxon>Eukaryota</taxon>
        <taxon>Fungi</taxon>
        <taxon>Dikarya</taxon>
        <taxon>Basidiomycota</taxon>
        <taxon>Agaricomycotina</taxon>
        <taxon>Agaricomycetes</taxon>
        <taxon>Agaricomycetidae</taxon>
        <taxon>Agaricales</taxon>
        <taxon>Marasmiineae</taxon>
        <taxon>Physalacriaceae</taxon>
        <taxon>Armillaria</taxon>
    </lineage>
</organism>
<dbReference type="Proteomes" id="UP000219338">
    <property type="component" value="Unassembled WGS sequence"/>
</dbReference>
<feature type="compositionally biased region" description="Basic and acidic residues" evidence="1">
    <location>
        <begin position="251"/>
        <end position="266"/>
    </location>
</feature>
<dbReference type="OrthoDB" id="3062870at2759"/>
<dbReference type="STRING" id="47428.A0A284S5H6"/>
<protein>
    <submittedName>
        <fullName evidence="2">Uncharacterized protein</fullName>
    </submittedName>
</protein>
<proteinExistence type="predicted"/>
<accession>A0A284S5H6</accession>
<evidence type="ECO:0000313" key="3">
    <source>
        <dbReference type="Proteomes" id="UP000219338"/>
    </source>
</evidence>
<evidence type="ECO:0000313" key="2">
    <source>
        <dbReference type="EMBL" id="SJL16268.1"/>
    </source>
</evidence>
<evidence type="ECO:0000256" key="1">
    <source>
        <dbReference type="SAM" id="MobiDB-lite"/>
    </source>
</evidence>
<name>A0A284S5H6_ARMOS</name>